<comment type="subcellular location">
    <subcellularLocation>
        <location evidence="1">Mitochondrion</location>
    </subcellularLocation>
</comment>
<accession>A0ABR1C0P8</accession>
<proteinExistence type="predicted"/>
<evidence type="ECO:0000256" key="4">
    <source>
        <dbReference type="SAM" id="MobiDB-lite"/>
    </source>
</evidence>
<dbReference type="InterPro" id="IPR048280">
    <property type="entry name" value="COX6B-like"/>
</dbReference>
<feature type="region of interest" description="Disordered" evidence="4">
    <location>
        <begin position="1"/>
        <end position="35"/>
    </location>
</feature>
<keyword evidence="2" id="KW-0496">Mitochondrion</keyword>
<dbReference type="PANTHER" id="PTHR47677">
    <property type="entry name" value="CYTOCHROME C OXIDASE ASSEMBLY FACTOR 6"/>
    <property type="match status" value="1"/>
</dbReference>
<evidence type="ECO:0000256" key="2">
    <source>
        <dbReference type="ARBA" id="ARBA00023128"/>
    </source>
</evidence>
<protein>
    <recommendedName>
        <fullName evidence="7">Cytochrome oxidase c subunit VIb</fullName>
    </recommendedName>
</protein>
<dbReference type="Proteomes" id="UP001303046">
    <property type="component" value="Unassembled WGS sequence"/>
</dbReference>
<evidence type="ECO:0008006" key="7">
    <source>
        <dbReference type="Google" id="ProtNLM"/>
    </source>
</evidence>
<comment type="caution">
    <text evidence="5">The sequence shown here is derived from an EMBL/GenBank/DDBJ whole genome shotgun (WGS) entry which is preliminary data.</text>
</comment>
<dbReference type="PANTHER" id="PTHR47677:SF1">
    <property type="entry name" value="CYTOCHROME C OXIDASE ASSEMBLY FACTOR 6"/>
    <property type="match status" value="1"/>
</dbReference>
<dbReference type="Gene3D" id="1.10.10.140">
    <property type="entry name" value="Cytochrome c oxidase, subunit VIb"/>
    <property type="match status" value="1"/>
</dbReference>
<dbReference type="InterPro" id="IPR036549">
    <property type="entry name" value="CX6/COA6-like_sf"/>
</dbReference>
<evidence type="ECO:0000256" key="1">
    <source>
        <dbReference type="ARBA" id="ARBA00004173"/>
    </source>
</evidence>
<organism evidence="5 6">
    <name type="scientific">Necator americanus</name>
    <name type="common">Human hookworm</name>
    <dbReference type="NCBI Taxonomy" id="51031"/>
    <lineage>
        <taxon>Eukaryota</taxon>
        <taxon>Metazoa</taxon>
        <taxon>Ecdysozoa</taxon>
        <taxon>Nematoda</taxon>
        <taxon>Chromadorea</taxon>
        <taxon>Rhabditida</taxon>
        <taxon>Rhabditina</taxon>
        <taxon>Rhabditomorpha</taxon>
        <taxon>Strongyloidea</taxon>
        <taxon>Ancylostomatidae</taxon>
        <taxon>Bunostominae</taxon>
        <taxon>Necator</taxon>
    </lineage>
</organism>
<dbReference type="InterPro" id="IPR048281">
    <property type="entry name" value="COA6_fun"/>
</dbReference>
<keyword evidence="3" id="KW-1015">Disulfide bond</keyword>
<dbReference type="PROSITE" id="PS51808">
    <property type="entry name" value="CHCH"/>
    <property type="match status" value="1"/>
</dbReference>
<evidence type="ECO:0000313" key="5">
    <source>
        <dbReference type="EMBL" id="KAK6731740.1"/>
    </source>
</evidence>
<name>A0ABR1C0P8_NECAM</name>
<keyword evidence="6" id="KW-1185">Reference proteome</keyword>
<gene>
    <name evidence="5" type="primary">Necator_chrI.g4045</name>
    <name evidence="5" type="ORF">RB195_007916</name>
</gene>
<reference evidence="5 6" key="1">
    <citation type="submission" date="2023-08" db="EMBL/GenBank/DDBJ databases">
        <title>A Necator americanus chromosomal reference genome.</title>
        <authorList>
            <person name="Ilik V."/>
            <person name="Petrzelkova K.J."/>
            <person name="Pardy F."/>
            <person name="Fuh T."/>
            <person name="Niatou-Singa F.S."/>
            <person name="Gouil Q."/>
            <person name="Baker L."/>
            <person name="Ritchie M.E."/>
            <person name="Jex A.R."/>
            <person name="Gazzola D."/>
            <person name="Li H."/>
            <person name="Toshio Fujiwara R."/>
            <person name="Zhan B."/>
            <person name="Aroian R.V."/>
            <person name="Pafco B."/>
            <person name="Schwarz E.M."/>
        </authorList>
    </citation>
    <scope>NUCLEOTIDE SEQUENCE [LARGE SCALE GENOMIC DNA]</scope>
    <source>
        <strain evidence="5 6">Aroian</strain>
        <tissue evidence="5">Whole animal</tissue>
    </source>
</reference>
<dbReference type="SUPFAM" id="SSF47694">
    <property type="entry name" value="Cytochrome c oxidase subunit h"/>
    <property type="match status" value="1"/>
</dbReference>
<sequence length="182" mass="20167">MNADSTKRSEKRRNGVGRTVMSEGGKSTALKKDRQRCHQARDEYLECVDKGLDAGKTEDQASRACRAELKTFRGSCPASWQIKMLSAIKRINIRVLWAPSRIRDLSNAASKPPRRRKSVAAKKIPLQSYVDIGVDPPLSLPIKEGVLKEKSLNDGSIAFQYGTDYEHPGILVHFVIGRGGTC</sequence>
<evidence type="ECO:0000313" key="6">
    <source>
        <dbReference type="Proteomes" id="UP001303046"/>
    </source>
</evidence>
<dbReference type="Pfam" id="PF02297">
    <property type="entry name" value="COX6B"/>
    <property type="match status" value="1"/>
</dbReference>
<dbReference type="EMBL" id="JAVFWL010000001">
    <property type="protein sequence ID" value="KAK6731740.1"/>
    <property type="molecule type" value="Genomic_DNA"/>
</dbReference>
<evidence type="ECO:0000256" key="3">
    <source>
        <dbReference type="ARBA" id="ARBA00023157"/>
    </source>
</evidence>